<dbReference type="RefSeq" id="WP_147022822.1">
    <property type="nucleotide sequence ID" value="NZ_BJYU01000148.1"/>
</dbReference>
<evidence type="ECO:0000256" key="1">
    <source>
        <dbReference type="ARBA" id="ARBA00023016"/>
    </source>
</evidence>
<dbReference type="PANTHER" id="PTHR47062:SF1">
    <property type="entry name" value="SMALL HEAT SHOCK PROTEIN IBPA"/>
    <property type="match status" value="1"/>
</dbReference>
<keyword evidence="6" id="KW-1185">Reference proteome</keyword>
<evidence type="ECO:0000256" key="2">
    <source>
        <dbReference type="PROSITE-ProRule" id="PRU00285"/>
    </source>
</evidence>
<dbReference type="SUPFAM" id="SSF49764">
    <property type="entry name" value="HSP20-like chaperones"/>
    <property type="match status" value="1"/>
</dbReference>
<dbReference type="CDD" id="cd06470">
    <property type="entry name" value="ACD_IbpA-B_like"/>
    <property type="match status" value="1"/>
</dbReference>
<name>A0A512C1F9_9HYPH</name>
<proteinExistence type="inferred from homology"/>
<organism evidence="5 6">
    <name type="scientific">Microvirga aerophila</name>
    <dbReference type="NCBI Taxonomy" id="670291"/>
    <lineage>
        <taxon>Bacteria</taxon>
        <taxon>Pseudomonadati</taxon>
        <taxon>Pseudomonadota</taxon>
        <taxon>Alphaproteobacteria</taxon>
        <taxon>Hyphomicrobiales</taxon>
        <taxon>Methylobacteriaceae</taxon>
        <taxon>Microvirga</taxon>
    </lineage>
</organism>
<evidence type="ECO:0000259" key="4">
    <source>
        <dbReference type="PROSITE" id="PS01031"/>
    </source>
</evidence>
<sequence length="162" mass="18230">MRTFDISPLYRSTVGFDRLFDMLDQTARVEPMTNWPPYNIEKAGDDQYRITMAVAGFSPNEIELTQHGSALLVTGHKGSEEDKQYLHRGIATRAFKQTFNLADHVKVTGASLENGLLTVDLVREVPEALKPRRIEIATNTQPVMAQDNVKQIEQEAQKTRAA</sequence>
<evidence type="ECO:0000313" key="5">
    <source>
        <dbReference type="EMBL" id="GEO18054.1"/>
    </source>
</evidence>
<dbReference type="PROSITE" id="PS01031">
    <property type="entry name" value="SHSP"/>
    <property type="match status" value="1"/>
</dbReference>
<dbReference type="AlphaFoldDB" id="A0A512C1F9"/>
<dbReference type="Gene3D" id="2.60.40.790">
    <property type="match status" value="1"/>
</dbReference>
<comment type="caution">
    <text evidence="5">The sequence shown here is derived from an EMBL/GenBank/DDBJ whole genome shotgun (WGS) entry which is preliminary data.</text>
</comment>
<dbReference type="InterPro" id="IPR008978">
    <property type="entry name" value="HSP20-like_chaperone"/>
</dbReference>
<evidence type="ECO:0000313" key="6">
    <source>
        <dbReference type="Proteomes" id="UP000321085"/>
    </source>
</evidence>
<accession>A0A512C1F9</accession>
<dbReference type="Pfam" id="PF00011">
    <property type="entry name" value="HSP20"/>
    <property type="match status" value="1"/>
</dbReference>
<gene>
    <name evidence="5" type="ORF">MAE02_57500</name>
</gene>
<reference evidence="5 6" key="1">
    <citation type="submission" date="2019-07" db="EMBL/GenBank/DDBJ databases">
        <title>Whole genome shotgun sequence of Microvirga aerophila NBRC 106136.</title>
        <authorList>
            <person name="Hosoyama A."/>
            <person name="Uohara A."/>
            <person name="Ohji S."/>
            <person name="Ichikawa N."/>
        </authorList>
    </citation>
    <scope>NUCLEOTIDE SEQUENCE [LARGE SCALE GENOMIC DNA]</scope>
    <source>
        <strain evidence="5 6">NBRC 106136</strain>
    </source>
</reference>
<dbReference type="InterPro" id="IPR002068">
    <property type="entry name" value="A-crystallin/Hsp20_dom"/>
</dbReference>
<comment type="similarity">
    <text evidence="2 3">Belongs to the small heat shock protein (HSP20) family.</text>
</comment>
<dbReference type="InterPro" id="IPR037913">
    <property type="entry name" value="ACD_IbpA/B"/>
</dbReference>
<dbReference type="EMBL" id="BJYU01000148">
    <property type="protein sequence ID" value="GEO18054.1"/>
    <property type="molecule type" value="Genomic_DNA"/>
</dbReference>
<dbReference type="Proteomes" id="UP000321085">
    <property type="component" value="Unassembled WGS sequence"/>
</dbReference>
<keyword evidence="1" id="KW-0346">Stress response</keyword>
<evidence type="ECO:0000256" key="3">
    <source>
        <dbReference type="RuleBase" id="RU003616"/>
    </source>
</evidence>
<protein>
    <submittedName>
        <fullName evidence="5">Heat-shock protein Hsp20</fullName>
    </submittedName>
</protein>
<dbReference type="PANTHER" id="PTHR47062">
    <property type="match status" value="1"/>
</dbReference>
<feature type="domain" description="SHSP" evidence="4">
    <location>
        <begin position="29"/>
        <end position="139"/>
    </location>
</feature>